<keyword evidence="4 5" id="KW-0418">Kinase</keyword>
<evidence type="ECO:0000256" key="4">
    <source>
        <dbReference type="ARBA" id="ARBA00022777"/>
    </source>
</evidence>
<dbReference type="GO" id="GO:0004017">
    <property type="term" value="F:AMP kinase activity"/>
    <property type="evidence" value="ECO:0007669"/>
    <property type="project" value="UniProtKB-UniRule"/>
</dbReference>
<dbReference type="Proteomes" id="UP000320176">
    <property type="component" value="Unassembled WGS sequence"/>
</dbReference>
<dbReference type="SUPFAM" id="SSF52540">
    <property type="entry name" value="P-loop containing nucleoside triphosphate hydrolases"/>
    <property type="match status" value="1"/>
</dbReference>
<dbReference type="HAMAP" id="MF_00235">
    <property type="entry name" value="Adenylate_kinase_Adk"/>
    <property type="match status" value="1"/>
</dbReference>
<evidence type="ECO:0000313" key="8">
    <source>
        <dbReference type="EMBL" id="TWU05501.1"/>
    </source>
</evidence>
<evidence type="ECO:0000256" key="1">
    <source>
        <dbReference type="ARBA" id="ARBA00022679"/>
    </source>
</evidence>
<dbReference type="OrthoDB" id="9805030at2"/>
<keyword evidence="9" id="KW-1185">Reference proteome</keyword>
<comment type="caution">
    <text evidence="8">The sequence shown here is derived from an EMBL/GenBank/DDBJ whole genome shotgun (WGS) entry which is preliminary data.</text>
</comment>
<dbReference type="CDD" id="cd01428">
    <property type="entry name" value="ADK"/>
    <property type="match status" value="1"/>
</dbReference>
<dbReference type="GO" id="GO:0044209">
    <property type="term" value="P:AMP salvage"/>
    <property type="evidence" value="ECO:0007669"/>
    <property type="project" value="UniProtKB-UniRule"/>
</dbReference>
<gene>
    <name evidence="8" type="primary">adk_1</name>
    <name evidence="5" type="synonym">adk</name>
    <name evidence="8" type="ORF">Pla52n_12150</name>
</gene>
<evidence type="ECO:0000256" key="6">
    <source>
        <dbReference type="RuleBase" id="RU003330"/>
    </source>
</evidence>
<keyword evidence="3 5" id="KW-0547">Nucleotide-binding</keyword>
<keyword evidence="2 5" id="KW-0545">Nucleotide biosynthesis</keyword>
<keyword evidence="5" id="KW-0963">Cytoplasm</keyword>
<dbReference type="AlphaFoldDB" id="A0A5C6B1P1"/>
<comment type="caution">
    <text evidence="5">Lacks conserved residue(s) required for the propagation of feature annotation.</text>
</comment>
<comment type="pathway">
    <text evidence="5">Purine metabolism; AMP biosynthesis via salvage pathway; AMP from ADP: step 1/1.</text>
</comment>
<evidence type="ECO:0000256" key="2">
    <source>
        <dbReference type="ARBA" id="ARBA00022727"/>
    </source>
</evidence>
<comment type="function">
    <text evidence="5">Catalyzes the reversible transfer of the terminal phosphate group between ATP and AMP. Plays an important role in cellular energy homeostasis and in adenine nucleotide metabolism.</text>
</comment>
<feature type="binding site" evidence="5">
    <location>
        <position position="126"/>
    </location>
    <ligand>
        <name>ATP</name>
        <dbReference type="ChEBI" id="CHEBI:30616"/>
    </ligand>
</feature>
<dbReference type="PRINTS" id="PR00094">
    <property type="entry name" value="ADENYLTKNASE"/>
</dbReference>
<dbReference type="UniPathway" id="UPA00588">
    <property type="reaction ID" value="UER00649"/>
</dbReference>
<dbReference type="RefSeq" id="WP_146518750.1">
    <property type="nucleotide sequence ID" value="NZ_CP151726.1"/>
</dbReference>
<dbReference type="GO" id="GO:0005524">
    <property type="term" value="F:ATP binding"/>
    <property type="evidence" value="ECO:0007669"/>
    <property type="project" value="UniProtKB-UniRule"/>
</dbReference>
<comment type="subcellular location">
    <subcellularLocation>
        <location evidence="5 7">Cytoplasm</location>
    </subcellularLocation>
</comment>
<dbReference type="InterPro" id="IPR027417">
    <property type="entry name" value="P-loop_NTPase"/>
</dbReference>
<feature type="binding site" evidence="5">
    <location>
        <position position="91"/>
    </location>
    <ligand>
        <name>AMP</name>
        <dbReference type="ChEBI" id="CHEBI:456215"/>
    </ligand>
</feature>
<comment type="domain">
    <text evidence="5">Consists of three domains, a large central CORE domain and two small peripheral domains, NMPbind and LID, which undergo movements during catalysis. The LID domain closes over the site of phosphoryl transfer upon ATP binding. Assembling and dissambling the active center during each catalytic cycle provides an effective means to prevent ATP hydrolysis.</text>
</comment>
<dbReference type="NCBIfam" id="NF011100">
    <property type="entry name" value="PRK14527.1"/>
    <property type="match status" value="1"/>
</dbReference>
<protein>
    <recommendedName>
        <fullName evidence="5 7">Adenylate kinase</fullName>
        <shortName evidence="5">AK</shortName>
        <ecNumber evidence="5 7">2.7.4.3</ecNumber>
    </recommendedName>
    <alternativeName>
        <fullName evidence="5">ATP-AMP transphosphorylase</fullName>
    </alternativeName>
    <alternativeName>
        <fullName evidence="5">ATP:AMP phosphotransferase</fullName>
    </alternativeName>
    <alternativeName>
        <fullName evidence="5">Adenylate monophosphate kinase</fullName>
    </alternativeName>
</protein>
<evidence type="ECO:0000313" key="9">
    <source>
        <dbReference type="Proteomes" id="UP000320176"/>
    </source>
</evidence>
<organism evidence="8 9">
    <name type="scientific">Stieleria varia</name>
    <dbReference type="NCBI Taxonomy" id="2528005"/>
    <lineage>
        <taxon>Bacteria</taxon>
        <taxon>Pseudomonadati</taxon>
        <taxon>Planctomycetota</taxon>
        <taxon>Planctomycetia</taxon>
        <taxon>Pirellulales</taxon>
        <taxon>Pirellulaceae</taxon>
        <taxon>Stieleria</taxon>
    </lineage>
</organism>
<feature type="binding site" evidence="5">
    <location>
        <begin position="10"/>
        <end position="15"/>
    </location>
    <ligand>
        <name>ATP</name>
        <dbReference type="ChEBI" id="CHEBI:30616"/>
    </ligand>
</feature>
<dbReference type="EMBL" id="SJPN01000002">
    <property type="protein sequence ID" value="TWU05501.1"/>
    <property type="molecule type" value="Genomic_DNA"/>
</dbReference>
<evidence type="ECO:0000256" key="7">
    <source>
        <dbReference type="RuleBase" id="RU003331"/>
    </source>
</evidence>
<feature type="binding site" evidence="5">
    <location>
        <position position="143"/>
    </location>
    <ligand>
        <name>AMP</name>
        <dbReference type="ChEBI" id="CHEBI:456215"/>
    </ligand>
</feature>
<sequence length="189" mass="21110">MRIVFIGPPGSGKGTQCQRLLARYPLAHISTGEMLRNTPTDTELGLWIAELIALGNLAPDDLVMSIVRRRLEEDDCQSGCLFDGVPRTLTQAKMLDELLAESEEHIDLVLSLQVETHEILRRLTARAVIEGRRDDNTAAIEARLDLFYQRTLPTLDYYRQSGIVREIDGMRDPDEVFVSIVDAISTSAG</sequence>
<name>A0A5C6B1P1_9BACT</name>
<comment type="similarity">
    <text evidence="5 6">Belongs to the adenylate kinase family.</text>
</comment>
<evidence type="ECO:0000256" key="5">
    <source>
        <dbReference type="HAMAP-Rule" id="MF_00235"/>
    </source>
</evidence>
<feature type="binding site" evidence="5">
    <location>
        <position position="31"/>
    </location>
    <ligand>
        <name>AMP</name>
        <dbReference type="ChEBI" id="CHEBI:456215"/>
    </ligand>
</feature>
<dbReference type="NCBIfam" id="NF011105">
    <property type="entry name" value="PRK14532.1"/>
    <property type="match status" value="1"/>
</dbReference>
<reference evidence="8 9" key="1">
    <citation type="submission" date="2019-02" db="EMBL/GenBank/DDBJ databases">
        <title>Deep-cultivation of Planctomycetes and their phenomic and genomic characterization uncovers novel biology.</title>
        <authorList>
            <person name="Wiegand S."/>
            <person name="Jogler M."/>
            <person name="Boedeker C."/>
            <person name="Pinto D."/>
            <person name="Vollmers J."/>
            <person name="Rivas-Marin E."/>
            <person name="Kohn T."/>
            <person name="Peeters S.H."/>
            <person name="Heuer A."/>
            <person name="Rast P."/>
            <person name="Oberbeckmann S."/>
            <person name="Bunk B."/>
            <person name="Jeske O."/>
            <person name="Meyerdierks A."/>
            <person name="Storesund J.E."/>
            <person name="Kallscheuer N."/>
            <person name="Luecker S."/>
            <person name="Lage O.M."/>
            <person name="Pohl T."/>
            <person name="Merkel B.J."/>
            <person name="Hornburger P."/>
            <person name="Mueller R.-W."/>
            <person name="Bruemmer F."/>
            <person name="Labrenz M."/>
            <person name="Spormann A.M."/>
            <person name="Op Den Camp H."/>
            <person name="Overmann J."/>
            <person name="Amann R."/>
            <person name="Jetten M.S.M."/>
            <person name="Mascher T."/>
            <person name="Medema M.H."/>
            <person name="Devos D.P."/>
            <person name="Kaster A.-K."/>
            <person name="Ovreas L."/>
            <person name="Rohde M."/>
            <person name="Galperin M.Y."/>
            <person name="Jogler C."/>
        </authorList>
    </citation>
    <scope>NUCLEOTIDE SEQUENCE [LARGE SCALE GENOMIC DNA]</scope>
    <source>
        <strain evidence="8 9">Pla52n</strain>
    </source>
</reference>
<feature type="binding site" evidence="5">
    <location>
        <position position="132"/>
    </location>
    <ligand>
        <name>AMP</name>
        <dbReference type="ChEBI" id="CHEBI:456215"/>
    </ligand>
</feature>
<dbReference type="GO" id="GO:0005737">
    <property type="term" value="C:cytoplasm"/>
    <property type="evidence" value="ECO:0007669"/>
    <property type="project" value="UniProtKB-SubCell"/>
</dbReference>
<proteinExistence type="inferred from homology"/>
<keyword evidence="1 5" id="KW-0808">Transferase</keyword>
<dbReference type="Pfam" id="PF00406">
    <property type="entry name" value="ADK"/>
    <property type="match status" value="1"/>
</dbReference>
<dbReference type="PANTHER" id="PTHR23359">
    <property type="entry name" value="NUCLEOTIDE KINASE"/>
    <property type="match status" value="1"/>
</dbReference>
<feature type="binding site" evidence="5">
    <location>
        <position position="171"/>
    </location>
    <ligand>
        <name>ATP</name>
        <dbReference type="ChEBI" id="CHEBI:30616"/>
    </ligand>
</feature>
<dbReference type="Gene3D" id="3.40.50.300">
    <property type="entry name" value="P-loop containing nucleotide triphosphate hydrolases"/>
    <property type="match status" value="1"/>
</dbReference>
<evidence type="ECO:0000256" key="3">
    <source>
        <dbReference type="ARBA" id="ARBA00022741"/>
    </source>
</evidence>
<keyword evidence="5 7" id="KW-0067">ATP-binding</keyword>
<feature type="binding site" evidence="5">
    <location>
        <position position="36"/>
    </location>
    <ligand>
        <name>AMP</name>
        <dbReference type="ChEBI" id="CHEBI:456215"/>
    </ligand>
</feature>
<dbReference type="EC" id="2.7.4.3" evidence="5 7"/>
<comment type="catalytic activity">
    <reaction evidence="5 7">
        <text>AMP + ATP = 2 ADP</text>
        <dbReference type="Rhea" id="RHEA:12973"/>
        <dbReference type="ChEBI" id="CHEBI:30616"/>
        <dbReference type="ChEBI" id="CHEBI:456215"/>
        <dbReference type="ChEBI" id="CHEBI:456216"/>
        <dbReference type="EC" id="2.7.4.3"/>
    </reaction>
</comment>
<accession>A0A5C6B1P1</accession>
<dbReference type="NCBIfam" id="NF001381">
    <property type="entry name" value="PRK00279.1-3"/>
    <property type="match status" value="1"/>
</dbReference>
<comment type="subunit">
    <text evidence="5 7">Monomer.</text>
</comment>
<dbReference type="InterPro" id="IPR000850">
    <property type="entry name" value="Adenylat/UMP-CMP_kin"/>
</dbReference>